<protein>
    <recommendedName>
        <fullName evidence="1">Calcineurin-like phosphoesterase domain-containing protein</fullName>
    </recommendedName>
</protein>
<reference evidence="2 3" key="1">
    <citation type="journal article" date="2014" name="Nat. Commun.">
        <title>Klebsormidium flaccidum genome reveals primary factors for plant terrestrial adaptation.</title>
        <authorList>
            <person name="Hori K."/>
            <person name="Maruyama F."/>
            <person name="Fujisawa T."/>
            <person name="Togashi T."/>
            <person name="Yamamoto N."/>
            <person name="Seo M."/>
            <person name="Sato S."/>
            <person name="Yamada T."/>
            <person name="Mori H."/>
            <person name="Tajima N."/>
            <person name="Moriyama T."/>
            <person name="Ikeuchi M."/>
            <person name="Watanabe M."/>
            <person name="Wada H."/>
            <person name="Kobayashi K."/>
            <person name="Saito M."/>
            <person name="Masuda T."/>
            <person name="Sasaki-Sekimoto Y."/>
            <person name="Mashiguchi K."/>
            <person name="Awai K."/>
            <person name="Shimojima M."/>
            <person name="Masuda S."/>
            <person name="Iwai M."/>
            <person name="Nobusawa T."/>
            <person name="Narise T."/>
            <person name="Kondo S."/>
            <person name="Saito H."/>
            <person name="Sato R."/>
            <person name="Murakawa M."/>
            <person name="Ihara Y."/>
            <person name="Oshima-Yamada Y."/>
            <person name="Ohtaka K."/>
            <person name="Satoh M."/>
            <person name="Sonobe K."/>
            <person name="Ishii M."/>
            <person name="Ohtani R."/>
            <person name="Kanamori-Sato M."/>
            <person name="Honoki R."/>
            <person name="Miyazaki D."/>
            <person name="Mochizuki H."/>
            <person name="Umetsu J."/>
            <person name="Higashi K."/>
            <person name="Shibata D."/>
            <person name="Kamiya Y."/>
            <person name="Sato N."/>
            <person name="Nakamura Y."/>
            <person name="Tabata S."/>
            <person name="Ida S."/>
            <person name="Kurokawa K."/>
            <person name="Ohta H."/>
        </authorList>
    </citation>
    <scope>NUCLEOTIDE SEQUENCE [LARGE SCALE GENOMIC DNA]</scope>
    <source>
        <strain evidence="2 3">NIES-2285</strain>
    </source>
</reference>
<dbReference type="CDD" id="cd07397">
    <property type="entry name" value="MPP_NostocDevT-like"/>
    <property type="match status" value="1"/>
</dbReference>
<gene>
    <name evidence="2" type="ORF">KFL_000080300</name>
</gene>
<evidence type="ECO:0000313" key="2">
    <source>
        <dbReference type="EMBL" id="GAQ78126.1"/>
    </source>
</evidence>
<dbReference type="OrthoDB" id="3664at2759"/>
<evidence type="ECO:0000313" key="3">
    <source>
        <dbReference type="Proteomes" id="UP000054558"/>
    </source>
</evidence>
<proteinExistence type="predicted"/>
<dbReference type="Proteomes" id="UP000054558">
    <property type="component" value="Unassembled WGS sequence"/>
</dbReference>
<dbReference type="PANTHER" id="PTHR35769">
    <property type="entry name" value="CALCINEURIN-LIKE METALLO-PHOSPHOESTERASE SUPERFAMILY PROTEIN"/>
    <property type="match status" value="1"/>
</dbReference>
<dbReference type="OMA" id="GRKKCPY"/>
<dbReference type="GO" id="GO:0016787">
    <property type="term" value="F:hydrolase activity"/>
    <property type="evidence" value="ECO:0007669"/>
    <property type="project" value="InterPro"/>
</dbReference>
<dbReference type="InterPro" id="IPR004843">
    <property type="entry name" value="Calcineurin-like_PHP"/>
</dbReference>
<dbReference type="InterPro" id="IPR029052">
    <property type="entry name" value="Metallo-depent_PP-like"/>
</dbReference>
<accession>A0A1Y1HNE1</accession>
<dbReference type="InterPro" id="IPR027629">
    <property type="entry name" value="DevT-like"/>
</dbReference>
<dbReference type="Pfam" id="PF00149">
    <property type="entry name" value="Metallophos"/>
    <property type="match status" value="1"/>
</dbReference>
<dbReference type="NCBIfam" id="TIGR04168">
    <property type="entry name" value="TIGR04168 family protein"/>
    <property type="match status" value="1"/>
</dbReference>
<evidence type="ECO:0000259" key="1">
    <source>
        <dbReference type="Pfam" id="PF00149"/>
    </source>
</evidence>
<dbReference type="Gene3D" id="3.60.21.10">
    <property type="match status" value="1"/>
</dbReference>
<dbReference type="PANTHER" id="PTHR35769:SF2">
    <property type="entry name" value="CALCINEURIN-LIKE METALLO-PHOSPHOESTERASE SUPERFAMILY PROTEIN"/>
    <property type="match status" value="1"/>
</dbReference>
<name>A0A1Y1HNE1_KLENI</name>
<dbReference type="SUPFAM" id="SSF56300">
    <property type="entry name" value="Metallo-dependent phosphatases"/>
    <property type="match status" value="1"/>
</dbReference>
<dbReference type="EMBL" id="DF236957">
    <property type="protein sequence ID" value="GAQ78126.1"/>
    <property type="molecule type" value="Genomic_DNA"/>
</dbReference>
<sequence length="311" mass="34018">MSGRRVRIAIIGDVHEVWDADIDRRALESLEVDLTLFVGDFGEQKVELVQAVSELPVPKAVILGNHDAWLPFGPKKEDGIDGVQQQLDLLGECHVGYGRLDFPDLQLSVVGGRPFSSGGTDWESSAAYSKKRYGYTSFDESARAIAQQALAAPRDDTLIVMAHNGPTGLGDRPEDICGRDFGRPAGGDYGDPDLQIALDLVRAAGRDVPLVTFGHMHQILAHGKGERKLLVNNPSTGTVYLNTAIVPRVKDVWSGQDDEGSPVKCRDCRNFFVVEMEDSRVRSVQELWVSVSPGEKPACIVSRQELLIETV</sequence>
<keyword evidence="3" id="KW-1185">Reference proteome</keyword>
<dbReference type="AlphaFoldDB" id="A0A1Y1HNE1"/>
<organism evidence="2 3">
    <name type="scientific">Klebsormidium nitens</name>
    <name type="common">Green alga</name>
    <name type="synonym">Ulothrix nitens</name>
    <dbReference type="NCBI Taxonomy" id="105231"/>
    <lineage>
        <taxon>Eukaryota</taxon>
        <taxon>Viridiplantae</taxon>
        <taxon>Streptophyta</taxon>
        <taxon>Klebsormidiophyceae</taxon>
        <taxon>Klebsormidiales</taxon>
        <taxon>Klebsormidiaceae</taxon>
        <taxon>Klebsormidium</taxon>
    </lineage>
</organism>
<feature type="domain" description="Calcineurin-like phosphoesterase" evidence="1">
    <location>
        <begin position="7"/>
        <end position="218"/>
    </location>
</feature>